<organism evidence="2 3">
    <name type="scientific">Lithohypha guttulata</name>
    <dbReference type="NCBI Taxonomy" id="1690604"/>
    <lineage>
        <taxon>Eukaryota</taxon>
        <taxon>Fungi</taxon>
        <taxon>Dikarya</taxon>
        <taxon>Ascomycota</taxon>
        <taxon>Pezizomycotina</taxon>
        <taxon>Eurotiomycetes</taxon>
        <taxon>Chaetothyriomycetidae</taxon>
        <taxon>Chaetothyriales</taxon>
        <taxon>Trichomeriaceae</taxon>
        <taxon>Lithohypha</taxon>
    </lineage>
</organism>
<evidence type="ECO:0000313" key="2">
    <source>
        <dbReference type="EMBL" id="KAK5082982.1"/>
    </source>
</evidence>
<dbReference type="Proteomes" id="UP001309876">
    <property type="component" value="Unassembled WGS sequence"/>
</dbReference>
<accession>A0AAN7SW45</accession>
<dbReference type="AlphaFoldDB" id="A0AAN7SW45"/>
<name>A0AAN7SW45_9EURO</name>
<evidence type="ECO:0000313" key="3">
    <source>
        <dbReference type="Proteomes" id="UP001309876"/>
    </source>
</evidence>
<evidence type="ECO:0000256" key="1">
    <source>
        <dbReference type="SAM" id="MobiDB-lite"/>
    </source>
</evidence>
<reference evidence="2 3" key="1">
    <citation type="submission" date="2023-08" db="EMBL/GenBank/DDBJ databases">
        <title>Black Yeasts Isolated from many extreme environments.</title>
        <authorList>
            <person name="Coleine C."/>
            <person name="Stajich J.E."/>
            <person name="Selbmann L."/>
        </authorList>
    </citation>
    <scope>NUCLEOTIDE SEQUENCE [LARGE SCALE GENOMIC DNA]</scope>
    <source>
        <strain evidence="2 3">CCFEE 5910</strain>
    </source>
</reference>
<protein>
    <submittedName>
        <fullName evidence="2">Uncharacterized protein</fullName>
    </submittedName>
</protein>
<comment type="caution">
    <text evidence="2">The sequence shown here is derived from an EMBL/GenBank/DDBJ whole genome shotgun (WGS) entry which is preliminary data.</text>
</comment>
<keyword evidence="3" id="KW-1185">Reference proteome</keyword>
<feature type="region of interest" description="Disordered" evidence="1">
    <location>
        <begin position="1"/>
        <end position="22"/>
    </location>
</feature>
<sequence>MAGHQFPQITSQDGSSLHAGDRYSNITSHGPLLMFGNNAVDTKSLLDQLQQVFVQNYQPHEADVLGSKIEEINRRIQDLESSRPTQEIIAVKPTASAGDITNKRGIAAYETDDSIVKFKVQFVVRIEVALVKSLITLYDREVRFIIDLDSSHRGLIHTIHIKCNGGTGNYDANFPIRWSKWKGNYGLVMRFCVYLKRGWTFVDEEEFHYGPVEGTSSFQGGRSDKGHYCVAKFVNQSDDDLDLVTANNVHQIERLVRKCYSTCCGADAYYE</sequence>
<gene>
    <name evidence="2" type="ORF">LTR05_006864</name>
</gene>
<dbReference type="EMBL" id="JAVRRJ010000007">
    <property type="protein sequence ID" value="KAK5082982.1"/>
    <property type="molecule type" value="Genomic_DNA"/>
</dbReference>
<proteinExistence type="predicted"/>